<keyword evidence="7" id="KW-0418">Kinase</keyword>
<keyword evidence="11" id="KW-0829">Tyrosine-protein kinase</keyword>
<dbReference type="EC" id="2.7.10.1" evidence="2"/>
<keyword evidence="4" id="KW-0808">Transferase</keyword>
<dbReference type="OMA" id="ANYTHES"/>
<keyword evidence="12 17" id="KW-0675">Receptor</keyword>
<evidence type="ECO:0000256" key="14">
    <source>
        <dbReference type="ARBA" id="ARBA00051243"/>
    </source>
</evidence>
<keyword evidence="18" id="KW-1185">Reference proteome</keyword>
<feature type="domain" description="Receptor L-domain" evidence="16">
    <location>
        <begin position="72"/>
        <end position="182"/>
    </location>
</feature>
<comment type="subcellular location">
    <subcellularLocation>
        <location evidence="1">Membrane</location>
        <topology evidence="1">Single-pass type I membrane protein</topology>
    </subcellularLocation>
</comment>
<dbReference type="InterPro" id="IPR009030">
    <property type="entry name" value="Growth_fac_rcpt_cys_sf"/>
</dbReference>
<evidence type="ECO:0000256" key="4">
    <source>
        <dbReference type="ARBA" id="ARBA00022679"/>
    </source>
</evidence>
<feature type="domain" description="Furin-like cysteine-rich" evidence="15">
    <location>
        <begin position="207"/>
        <end position="298"/>
    </location>
</feature>
<evidence type="ECO:0000256" key="6">
    <source>
        <dbReference type="ARBA" id="ARBA00022741"/>
    </source>
</evidence>
<evidence type="ECO:0000256" key="12">
    <source>
        <dbReference type="ARBA" id="ARBA00023170"/>
    </source>
</evidence>
<evidence type="ECO:0000256" key="10">
    <source>
        <dbReference type="ARBA" id="ARBA00023136"/>
    </source>
</evidence>
<evidence type="ECO:0000256" key="7">
    <source>
        <dbReference type="ARBA" id="ARBA00022777"/>
    </source>
</evidence>
<dbReference type="InterPro" id="IPR036941">
    <property type="entry name" value="Rcpt_L-dom_sf"/>
</dbReference>
<organism evidence="17 18">
    <name type="scientific">Toxocara canis</name>
    <name type="common">Canine roundworm</name>
    <dbReference type="NCBI Taxonomy" id="6265"/>
    <lineage>
        <taxon>Eukaryota</taxon>
        <taxon>Metazoa</taxon>
        <taxon>Ecdysozoa</taxon>
        <taxon>Nematoda</taxon>
        <taxon>Chromadorea</taxon>
        <taxon>Rhabditida</taxon>
        <taxon>Spirurina</taxon>
        <taxon>Ascaridomorpha</taxon>
        <taxon>Ascaridoidea</taxon>
        <taxon>Toxocaridae</taxon>
        <taxon>Toxocara</taxon>
    </lineage>
</organism>
<keyword evidence="10" id="KW-0472">Membrane</keyword>
<keyword evidence="13" id="KW-0325">Glycoprotein</keyword>
<dbReference type="SUPFAM" id="SSF52058">
    <property type="entry name" value="L domain-like"/>
    <property type="match status" value="1"/>
</dbReference>
<dbReference type="AlphaFoldDB" id="A0A0B2W6B4"/>
<evidence type="ECO:0000313" key="17">
    <source>
        <dbReference type="EMBL" id="KHN88785.1"/>
    </source>
</evidence>
<accession>A0A0B2W6B4</accession>
<dbReference type="GO" id="GO:0016020">
    <property type="term" value="C:membrane"/>
    <property type="evidence" value="ECO:0007669"/>
    <property type="project" value="UniProtKB-SubCell"/>
</dbReference>
<evidence type="ECO:0000256" key="9">
    <source>
        <dbReference type="ARBA" id="ARBA00022989"/>
    </source>
</evidence>
<dbReference type="InterPro" id="IPR006211">
    <property type="entry name" value="Furin-like_Cys-rich_dom"/>
</dbReference>
<gene>
    <name evidence="17" type="primary">daf-2</name>
    <name evidence="17" type="ORF">Tcan_14375</name>
</gene>
<dbReference type="GO" id="GO:0005524">
    <property type="term" value="F:ATP binding"/>
    <property type="evidence" value="ECO:0007669"/>
    <property type="project" value="UniProtKB-KW"/>
</dbReference>
<dbReference type="EMBL" id="JPKZ01000186">
    <property type="protein sequence ID" value="KHN88785.1"/>
    <property type="molecule type" value="Genomic_DNA"/>
</dbReference>
<dbReference type="Pfam" id="PF01030">
    <property type="entry name" value="Recep_L_domain"/>
    <property type="match status" value="1"/>
</dbReference>
<evidence type="ECO:0000259" key="16">
    <source>
        <dbReference type="Pfam" id="PF01030"/>
    </source>
</evidence>
<dbReference type="Gene3D" id="3.80.20.20">
    <property type="entry name" value="Receptor L-domain"/>
    <property type="match status" value="1"/>
</dbReference>
<evidence type="ECO:0000259" key="15">
    <source>
        <dbReference type="Pfam" id="PF00757"/>
    </source>
</evidence>
<keyword evidence="9" id="KW-1133">Transmembrane helix</keyword>
<evidence type="ECO:0000256" key="5">
    <source>
        <dbReference type="ARBA" id="ARBA00022692"/>
    </source>
</evidence>
<protein>
    <recommendedName>
        <fullName evidence="2">receptor protein-tyrosine kinase</fullName>
        <ecNumber evidence="2">2.7.10.1</ecNumber>
    </recommendedName>
</protein>
<dbReference type="InterPro" id="IPR000494">
    <property type="entry name" value="Rcpt_L-dom"/>
</dbReference>
<keyword evidence="8" id="KW-0067">ATP-binding</keyword>
<name>A0A0B2W6B4_TOXCA</name>
<dbReference type="STRING" id="6265.A0A0B2W6B4"/>
<dbReference type="GO" id="GO:0004714">
    <property type="term" value="F:transmembrane receptor protein tyrosine kinase activity"/>
    <property type="evidence" value="ECO:0007669"/>
    <property type="project" value="UniProtKB-EC"/>
</dbReference>
<evidence type="ECO:0000256" key="3">
    <source>
        <dbReference type="ARBA" id="ARBA00022553"/>
    </source>
</evidence>
<evidence type="ECO:0000256" key="1">
    <source>
        <dbReference type="ARBA" id="ARBA00004479"/>
    </source>
</evidence>
<sequence length="303" mass="34016">MIVRRTNEYAFDSSLCIYSHLGAAMLLIVLPLLVSQSRAGDDVYCRSLDIRNSPAMAFQDKETNDKWSTLANCTVMEGDFSVSMITSANYTHESFPVFERLRVITGHLLVFQVSALRSLKRMFPNLRVIGGQELIMNYALVIYQNTHLVEVGLPKLTTIINGGVRIMDNTQLCYSRYIDWGTMLIGPANDILIDQSKITDSDLCSDECVPEDESRCHKVDGVLSCWDAETCQMQCEHSRNDDKSPGPGCDDYGRRCHEQCLGGCSRPNDPSACHFCKNVIHKGVCTQKCPSGLFEIHHVYLVR</sequence>
<evidence type="ECO:0000256" key="8">
    <source>
        <dbReference type="ARBA" id="ARBA00022840"/>
    </source>
</evidence>
<evidence type="ECO:0000256" key="13">
    <source>
        <dbReference type="ARBA" id="ARBA00023180"/>
    </source>
</evidence>
<dbReference type="SUPFAM" id="SSF57184">
    <property type="entry name" value="Growth factor receptor domain"/>
    <property type="match status" value="1"/>
</dbReference>
<evidence type="ECO:0000256" key="2">
    <source>
        <dbReference type="ARBA" id="ARBA00011902"/>
    </source>
</evidence>
<dbReference type="Pfam" id="PF00757">
    <property type="entry name" value="Furin-like"/>
    <property type="match status" value="1"/>
</dbReference>
<evidence type="ECO:0000256" key="11">
    <source>
        <dbReference type="ARBA" id="ARBA00023137"/>
    </source>
</evidence>
<evidence type="ECO:0000313" key="18">
    <source>
        <dbReference type="Proteomes" id="UP000031036"/>
    </source>
</evidence>
<keyword evidence="3" id="KW-0597">Phosphoprotein</keyword>
<reference evidence="17 18" key="1">
    <citation type="submission" date="2014-11" db="EMBL/GenBank/DDBJ databases">
        <title>Genetic blueprint of the zoonotic pathogen Toxocara canis.</title>
        <authorList>
            <person name="Zhu X.-Q."/>
            <person name="Korhonen P.K."/>
            <person name="Cai H."/>
            <person name="Young N.D."/>
            <person name="Nejsum P."/>
            <person name="von Samson-Himmelstjerna G."/>
            <person name="Boag P.R."/>
            <person name="Tan P."/>
            <person name="Li Q."/>
            <person name="Min J."/>
            <person name="Yang Y."/>
            <person name="Wang X."/>
            <person name="Fang X."/>
            <person name="Hall R.S."/>
            <person name="Hofmann A."/>
            <person name="Sternberg P.W."/>
            <person name="Jex A.R."/>
            <person name="Gasser R.B."/>
        </authorList>
    </citation>
    <scope>NUCLEOTIDE SEQUENCE [LARGE SCALE GENOMIC DNA]</scope>
    <source>
        <strain evidence="17">PN_DK_2014</strain>
    </source>
</reference>
<proteinExistence type="predicted"/>
<keyword evidence="6" id="KW-0547">Nucleotide-binding</keyword>
<dbReference type="OrthoDB" id="546826at2759"/>
<keyword evidence="5" id="KW-0812">Transmembrane</keyword>
<dbReference type="Proteomes" id="UP000031036">
    <property type="component" value="Unassembled WGS sequence"/>
</dbReference>
<comment type="catalytic activity">
    <reaction evidence="14">
        <text>L-tyrosyl-[protein] + ATP = O-phospho-L-tyrosyl-[protein] + ADP + H(+)</text>
        <dbReference type="Rhea" id="RHEA:10596"/>
        <dbReference type="Rhea" id="RHEA-COMP:10136"/>
        <dbReference type="Rhea" id="RHEA-COMP:20101"/>
        <dbReference type="ChEBI" id="CHEBI:15378"/>
        <dbReference type="ChEBI" id="CHEBI:30616"/>
        <dbReference type="ChEBI" id="CHEBI:46858"/>
        <dbReference type="ChEBI" id="CHEBI:61978"/>
        <dbReference type="ChEBI" id="CHEBI:456216"/>
        <dbReference type="EC" id="2.7.10.1"/>
    </reaction>
</comment>
<comment type="caution">
    <text evidence="17">The sequence shown here is derived from an EMBL/GenBank/DDBJ whole genome shotgun (WGS) entry which is preliminary data.</text>
</comment>